<evidence type="ECO:0008006" key="5">
    <source>
        <dbReference type="Google" id="ProtNLM"/>
    </source>
</evidence>
<dbReference type="InterPro" id="IPR003697">
    <property type="entry name" value="Maf-like"/>
</dbReference>
<sequence>MRRLILASASPYRQALLQRLGLDFEVRPSGLDETAKQGEQPKALAKRLASEKAQHIPRLNALIIGADQVAALGEEILRKPEDHFTALQQLVKCQGKMITFYTAITVIDQSSGQHWEAIDQTEVHFQNLERAQLDQYLKLEKPYDCAGGFRAEGLGISLLETIKSTDPTALLGLPLVWLISVLRKVDLDPLEPMS</sequence>
<dbReference type="HAMAP" id="MF_00528">
    <property type="entry name" value="Maf"/>
    <property type="match status" value="1"/>
</dbReference>
<evidence type="ECO:0000256" key="1">
    <source>
        <dbReference type="ARBA" id="ARBA00004496"/>
    </source>
</evidence>
<name>A0A381Y0S6_9ZZZZ</name>
<organism evidence="4">
    <name type="scientific">marine metagenome</name>
    <dbReference type="NCBI Taxonomy" id="408172"/>
    <lineage>
        <taxon>unclassified sequences</taxon>
        <taxon>metagenomes</taxon>
        <taxon>ecological metagenomes</taxon>
    </lineage>
</organism>
<accession>A0A381Y0S6</accession>
<dbReference type="NCBIfam" id="TIGR00172">
    <property type="entry name" value="maf"/>
    <property type="match status" value="1"/>
</dbReference>
<dbReference type="GO" id="GO:0047429">
    <property type="term" value="F:nucleoside triphosphate diphosphatase activity"/>
    <property type="evidence" value="ECO:0007669"/>
    <property type="project" value="InterPro"/>
</dbReference>
<dbReference type="Gene3D" id="3.90.950.10">
    <property type="match status" value="1"/>
</dbReference>
<keyword evidence="3" id="KW-0378">Hydrolase</keyword>
<dbReference type="SUPFAM" id="SSF52972">
    <property type="entry name" value="ITPase-like"/>
    <property type="match status" value="1"/>
</dbReference>
<dbReference type="InterPro" id="IPR029001">
    <property type="entry name" value="ITPase-like_fam"/>
</dbReference>
<dbReference type="Pfam" id="PF02545">
    <property type="entry name" value="Maf"/>
    <property type="match status" value="1"/>
</dbReference>
<dbReference type="PANTHER" id="PTHR43213:SF10">
    <property type="entry name" value="7-METHYL-GTP PYROPHOSPHATASE"/>
    <property type="match status" value="1"/>
</dbReference>
<dbReference type="EMBL" id="UINC01016985">
    <property type="protein sequence ID" value="SVA70292.1"/>
    <property type="molecule type" value="Genomic_DNA"/>
</dbReference>
<evidence type="ECO:0000256" key="3">
    <source>
        <dbReference type="ARBA" id="ARBA00022801"/>
    </source>
</evidence>
<keyword evidence="2" id="KW-0963">Cytoplasm</keyword>
<dbReference type="PANTHER" id="PTHR43213">
    <property type="entry name" value="BIFUNCTIONAL DTTP/UTP PYROPHOSPHATASE/METHYLTRANSFERASE PROTEIN-RELATED"/>
    <property type="match status" value="1"/>
</dbReference>
<dbReference type="CDD" id="cd00555">
    <property type="entry name" value="Maf"/>
    <property type="match status" value="1"/>
</dbReference>
<evidence type="ECO:0000256" key="2">
    <source>
        <dbReference type="ARBA" id="ARBA00022490"/>
    </source>
</evidence>
<dbReference type="AlphaFoldDB" id="A0A381Y0S6"/>
<comment type="subcellular location">
    <subcellularLocation>
        <location evidence="1">Cytoplasm</location>
    </subcellularLocation>
</comment>
<protein>
    <recommendedName>
        <fullName evidence="5">7-methyl-GTP pyrophosphatase</fullName>
    </recommendedName>
</protein>
<dbReference type="PIRSF" id="PIRSF006305">
    <property type="entry name" value="Maf"/>
    <property type="match status" value="1"/>
</dbReference>
<proteinExistence type="inferred from homology"/>
<evidence type="ECO:0000313" key="4">
    <source>
        <dbReference type="EMBL" id="SVA70292.1"/>
    </source>
</evidence>
<reference evidence="4" key="1">
    <citation type="submission" date="2018-05" db="EMBL/GenBank/DDBJ databases">
        <authorList>
            <person name="Lanie J.A."/>
            <person name="Ng W.-L."/>
            <person name="Kazmierczak K.M."/>
            <person name="Andrzejewski T.M."/>
            <person name="Davidsen T.M."/>
            <person name="Wayne K.J."/>
            <person name="Tettelin H."/>
            <person name="Glass J.I."/>
            <person name="Rusch D."/>
            <person name="Podicherti R."/>
            <person name="Tsui H.-C.T."/>
            <person name="Winkler M.E."/>
        </authorList>
    </citation>
    <scope>NUCLEOTIDE SEQUENCE</scope>
</reference>
<gene>
    <name evidence="4" type="ORF">METZ01_LOCUS123146</name>
</gene>
<dbReference type="GO" id="GO:0005737">
    <property type="term" value="C:cytoplasm"/>
    <property type="evidence" value="ECO:0007669"/>
    <property type="project" value="UniProtKB-SubCell"/>
</dbReference>